<keyword evidence="7 8" id="KW-0472">Membrane</keyword>
<evidence type="ECO:0000256" key="6">
    <source>
        <dbReference type="ARBA" id="ARBA00023098"/>
    </source>
</evidence>
<keyword evidence="6" id="KW-0443">Lipid metabolism</keyword>
<keyword evidence="4" id="KW-0442">Lipid degradation</keyword>
<evidence type="ECO:0000256" key="4">
    <source>
        <dbReference type="ARBA" id="ARBA00022963"/>
    </source>
</evidence>
<keyword evidence="3 10" id="KW-0378">Hydrolase</keyword>
<dbReference type="GO" id="GO:0004771">
    <property type="term" value="F:sterol ester esterase activity"/>
    <property type="evidence" value="ECO:0007669"/>
    <property type="project" value="EnsemblFungi"/>
</dbReference>
<dbReference type="EMBL" id="KV454546">
    <property type="protein sequence ID" value="ODV64950.1"/>
    <property type="molecule type" value="Genomic_DNA"/>
</dbReference>
<evidence type="ECO:0000259" key="9">
    <source>
        <dbReference type="Pfam" id="PF04083"/>
    </source>
</evidence>
<dbReference type="GeneID" id="30993971"/>
<dbReference type="GO" id="GO:0016042">
    <property type="term" value="P:lipid catabolic process"/>
    <property type="evidence" value="ECO:0007669"/>
    <property type="project" value="UniProtKB-KW"/>
</dbReference>
<accession>A0A1E4RCH8</accession>
<keyword evidence="2 8" id="KW-0812">Transmembrane</keyword>
<dbReference type="GO" id="GO:0016125">
    <property type="term" value="P:sterol metabolic process"/>
    <property type="evidence" value="ECO:0007669"/>
    <property type="project" value="EnsemblFungi"/>
</dbReference>
<evidence type="ECO:0000256" key="7">
    <source>
        <dbReference type="ARBA" id="ARBA00023136"/>
    </source>
</evidence>
<name>A0A1E4RCH8_9ASCO</name>
<organism evidence="10 11">
    <name type="scientific">Hyphopichia burtonii NRRL Y-1933</name>
    <dbReference type="NCBI Taxonomy" id="984485"/>
    <lineage>
        <taxon>Eukaryota</taxon>
        <taxon>Fungi</taxon>
        <taxon>Dikarya</taxon>
        <taxon>Ascomycota</taxon>
        <taxon>Saccharomycotina</taxon>
        <taxon>Pichiomycetes</taxon>
        <taxon>Debaryomycetaceae</taxon>
        <taxon>Hyphopichia</taxon>
    </lineage>
</organism>
<dbReference type="OrthoDB" id="9974421at2759"/>
<dbReference type="FunFam" id="3.40.50.1820:FF:000095">
    <property type="entry name" value="Triglyceride lipase-cholesterol esterase"/>
    <property type="match status" value="1"/>
</dbReference>
<comment type="subcellular location">
    <subcellularLocation>
        <location evidence="1">Membrane</location>
        <topology evidence="1">Single-pass membrane protein</topology>
    </subcellularLocation>
</comment>
<dbReference type="InterPro" id="IPR029058">
    <property type="entry name" value="AB_hydrolase_fold"/>
</dbReference>
<keyword evidence="5 8" id="KW-1133">Transmembrane helix</keyword>
<dbReference type="Pfam" id="PF04083">
    <property type="entry name" value="Abhydro_lipase"/>
    <property type="match status" value="1"/>
</dbReference>
<protein>
    <submittedName>
        <fullName evidence="10">Alpha/beta-hydrolase</fullName>
    </submittedName>
</protein>
<dbReference type="STRING" id="984485.A0A1E4RCH8"/>
<evidence type="ECO:0000256" key="1">
    <source>
        <dbReference type="ARBA" id="ARBA00004167"/>
    </source>
</evidence>
<keyword evidence="11" id="KW-1185">Reference proteome</keyword>
<feature type="transmembrane region" description="Helical" evidence="8">
    <location>
        <begin position="12"/>
        <end position="37"/>
    </location>
</feature>
<proteinExistence type="predicted"/>
<evidence type="ECO:0000256" key="3">
    <source>
        <dbReference type="ARBA" id="ARBA00022801"/>
    </source>
</evidence>
<gene>
    <name evidence="10" type="ORF">HYPBUDRAFT_130218</name>
</gene>
<evidence type="ECO:0000313" key="11">
    <source>
        <dbReference type="Proteomes" id="UP000095085"/>
    </source>
</evidence>
<evidence type="ECO:0000256" key="8">
    <source>
        <dbReference type="SAM" id="Phobius"/>
    </source>
</evidence>
<dbReference type="Gene3D" id="3.40.50.1820">
    <property type="entry name" value="alpha/beta hydrolase"/>
    <property type="match status" value="1"/>
</dbReference>
<dbReference type="RefSeq" id="XP_020074017.1">
    <property type="nucleotide sequence ID" value="XM_020219421.1"/>
</dbReference>
<dbReference type="AlphaFoldDB" id="A0A1E4RCH8"/>
<feature type="domain" description="Partial AB-hydrolase lipase" evidence="9">
    <location>
        <begin position="106"/>
        <end position="164"/>
    </location>
</feature>
<evidence type="ECO:0000256" key="5">
    <source>
        <dbReference type="ARBA" id="ARBA00022989"/>
    </source>
</evidence>
<dbReference type="GO" id="GO:0005811">
    <property type="term" value="C:lipid droplet"/>
    <property type="evidence" value="ECO:0007669"/>
    <property type="project" value="EnsemblFungi"/>
</dbReference>
<dbReference type="PANTHER" id="PTHR11005">
    <property type="entry name" value="LYSOSOMAL ACID LIPASE-RELATED"/>
    <property type="match status" value="1"/>
</dbReference>
<dbReference type="Proteomes" id="UP000095085">
    <property type="component" value="Unassembled WGS sequence"/>
</dbReference>
<evidence type="ECO:0000313" key="10">
    <source>
        <dbReference type="EMBL" id="ODV64950.1"/>
    </source>
</evidence>
<dbReference type="GO" id="GO:0016020">
    <property type="term" value="C:membrane"/>
    <property type="evidence" value="ECO:0007669"/>
    <property type="project" value="UniProtKB-SubCell"/>
</dbReference>
<dbReference type="SUPFAM" id="SSF53474">
    <property type="entry name" value="alpha/beta-Hydrolases"/>
    <property type="match status" value="1"/>
</dbReference>
<evidence type="ECO:0000256" key="2">
    <source>
        <dbReference type="ARBA" id="ARBA00022692"/>
    </source>
</evidence>
<dbReference type="InterPro" id="IPR006693">
    <property type="entry name" value="AB_hydrolase_lipase"/>
</dbReference>
<sequence length="499" mass="57306">MYIPLLGRLSILEWPIIIISFLLTWIEYLISVITGILPSPIINLCTNTIQQIYKFTSNPIDLISSTVTSSSNVQEVKYKYLDSNSHPELTREKYELMTDLLNSSSIQEMCQLFGYDVENEIVRTDDGYFLTIQRILKNGQANKGGRVIYLHHGLLMNSEIWVTMLDKHSNLPFILYDLGYDVWLGNNRGNKYSQKHLYYKLNSEKFWDFSIDEFALFDIPNTINYILNTTKAEKLTYIGFSQGTAQAFASVSVNPDLNDKIDQIIAISPATTPHGLYSKFLDLLLKSSPNFVFLLFSRKVLMPSVILWGKIMYPPLFDTFIDISNYLLFNWKSINISKIQKLSSYAHLYSTTSVKTVAHWFQIILSKNFQMYHDSNSNFSGLNPISYPLQNIKVPINLLYGDCDSLVDINVMKNQLPAKYTKCQVVPNHEHLDNLWGFDVNKVVFNHVLHYLGHSLPDSIVENSEKTYLKTLDDIESVAEADAISQDLERHIYPGATRF</sequence>
<reference evidence="11" key="1">
    <citation type="submission" date="2016-05" db="EMBL/GenBank/DDBJ databases">
        <title>Comparative genomics of biotechnologically important yeasts.</title>
        <authorList>
            <consortium name="DOE Joint Genome Institute"/>
            <person name="Riley R."/>
            <person name="Haridas S."/>
            <person name="Wolfe K.H."/>
            <person name="Lopes M.R."/>
            <person name="Hittinger C.T."/>
            <person name="Goker M."/>
            <person name="Salamov A."/>
            <person name="Wisecaver J."/>
            <person name="Long T.M."/>
            <person name="Aerts A.L."/>
            <person name="Barry K."/>
            <person name="Choi C."/>
            <person name="Clum A."/>
            <person name="Coughlan A.Y."/>
            <person name="Deshpande S."/>
            <person name="Douglass A.P."/>
            <person name="Hanson S.J."/>
            <person name="Klenk H.-P."/>
            <person name="Labutti K."/>
            <person name="Lapidus A."/>
            <person name="Lindquist E."/>
            <person name="Lipzen A."/>
            <person name="Meier-Kolthoff J.P."/>
            <person name="Ohm R.A."/>
            <person name="Otillar R.P."/>
            <person name="Pangilinan J."/>
            <person name="Peng Y."/>
            <person name="Rokas A."/>
            <person name="Rosa C.A."/>
            <person name="Scheuner C."/>
            <person name="Sibirny A.A."/>
            <person name="Slot J.C."/>
            <person name="Stielow J.B."/>
            <person name="Sun H."/>
            <person name="Kurtzman C.P."/>
            <person name="Blackwell M."/>
            <person name="Grigoriev I.V."/>
            <person name="Jeffries T.W."/>
        </authorList>
    </citation>
    <scope>NUCLEOTIDE SEQUENCE [LARGE SCALE GENOMIC DNA]</scope>
    <source>
        <strain evidence="11">NRRL Y-1933</strain>
    </source>
</reference>